<evidence type="ECO:0000313" key="3">
    <source>
        <dbReference type="Proteomes" id="UP001266305"/>
    </source>
</evidence>
<dbReference type="Proteomes" id="UP001266305">
    <property type="component" value="Unassembled WGS sequence"/>
</dbReference>
<protein>
    <submittedName>
        <fullName evidence="2">Uncharacterized protein</fullName>
    </submittedName>
</protein>
<organism evidence="2 3">
    <name type="scientific">Saguinus oedipus</name>
    <name type="common">Cotton-top tamarin</name>
    <name type="synonym">Oedipomidas oedipus</name>
    <dbReference type="NCBI Taxonomy" id="9490"/>
    <lineage>
        <taxon>Eukaryota</taxon>
        <taxon>Metazoa</taxon>
        <taxon>Chordata</taxon>
        <taxon>Craniata</taxon>
        <taxon>Vertebrata</taxon>
        <taxon>Euteleostomi</taxon>
        <taxon>Mammalia</taxon>
        <taxon>Eutheria</taxon>
        <taxon>Euarchontoglires</taxon>
        <taxon>Primates</taxon>
        <taxon>Haplorrhini</taxon>
        <taxon>Platyrrhini</taxon>
        <taxon>Cebidae</taxon>
        <taxon>Callitrichinae</taxon>
        <taxon>Saguinus</taxon>
    </lineage>
</organism>
<proteinExistence type="predicted"/>
<dbReference type="EMBL" id="JASSZA010000022">
    <property type="protein sequence ID" value="KAK2084733.1"/>
    <property type="molecule type" value="Genomic_DNA"/>
</dbReference>
<reference evidence="2 3" key="1">
    <citation type="submission" date="2023-05" db="EMBL/GenBank/DDBJ databases">
        <title>B98-5 Cell Line De Novo Hybrid Assembly: An Optical Mapping Approach.</title>
        <authorList>
            <person name="Kananen K."/>
            <person name="Auerbach J.A."/>
            <person name="Kautto E."/>
            <person name="Blachly J.S."/>
        </authorList>
    </citation>
    <scope>NUCLEOTIDE SEQUENCE [LARGE SCALE GENOMIC DNA]</scope>
    <source>
        <strain evidence="2">B95-8</strain>
        <tissue evidence="2">Cell line</tissue>
    </source>
</reference>
<sequence>MAEAYSEIGMKGENQRRRGKGHDGLYQVGAAGRPFRGRGTTIKAPTLCQLLPAAGQGKPRTTIHASGNATANKSLEHSWDSAIQSNYLVPTMQFGHGRHSSSCPEVCSPPAGAGEGKGPHE</sequence>
<evidence type="ECO:0000256" key="1">
    <source>
        <dbReference type="SAM" id="MobiDB-lite"/>
    </source>
</evidence>
<evidence type="ECO:0000313" key="2">
    <source>
        <dbReference type="EMBL" id="KAK2084733.1"/>
    </source>
</evidence>
<name>A0ABQ9TJ30_SAGOE</name>
<accession>A0ABQ9TJ30</accession>
<feature type="region of interest" description="Disordered" evidence="1">
    <location>
        <begin position="97"/>
        <end position="121"/>
    </location>
</feature>
<keyword evidence="3" id="KW-1185">Reference proteome</keyword>
<feature type="region of interest" description="Disordered" evidence="1">
    <location>
        <begin position="1"/>
        <end position="39"/>
    </location>
</feature>
<gene>
    <name evidence="2" type="ORF">P7K49_037766</name>
</gene>
<comment type="caution">
    <text evidence="2">The sequence shown here is derived from an EMBL/GenBank/DDBJ whole genome shotgun (WGS) entry which is preliminary data.</text>
</comment>